<dbReference type="EMBL" id="KK106660">
    <property type="protein sequence ID" value="KIY91451.1"/>
    <property type="molecule type" value="Genomic_DNA"/>
</dbReference>
<keyword evidence="4" id="KW-1185">Reference proteome</keyword>
<accession>A0A0D2LN26</accession>
<gene>
    <name evidence="3" type="ORF">MNEG_16513</name>
</gene>
<name>A0A0D2LN26_9CHLO</name>
<proteinExistence type="inferred from homology"/>
<comment type="similarity">
    <text evidence="1">Belongs to the bystin family.</text>
</comment>
<evidence type="ECO:0000313" key="4">
    <source>
        <dbReference type="Proteomes" id="UP000054498"/>
    </source>
</evidence>
<dbReference type="PANTHER" id="PTHR12821">
    <property type="entry name" value="BYSTIN"/>
    <property type="match status" value="1"/>
</dbReference>
<dbReference type="Proteomes" id="UP000054498">
    <property type="component" value="Unassembled WGS sequence"/>
</dbReference>
<dbReference type="RefSeq" id="XP_013890471.1">
    <property type="nucleotide sequence ID" value="XM_014035017.1"/>
</dbReference>
<dbReference type="PANTHER" id="PTHR12821:SF0">
    <property type="entry name" value="BYSTIN"/>
    <property type="match status" value="1"/>
</dbReference>
<evidence type="ECO:0000256" key="1">
    <source>
        <dbReference type="ARBA" id="ARBA00007114"/>
    </source>
</evidence>
<dbReference type="GO" id="GO:0005730">
    <property type="term" value="C:nucleolus"/>
    <property type="evidence" value="ECO:0007669"/>
    <property type="project" value="TreeGrafter"/>
</dbReference>
<feature type="non-terminal residue" evidence="3">
    <location>
        <position position="86"/>
    </location>
</feature>
<dbReference type="STRING" id="145388.A0A0D2LN26"/>
<dbReference type="Pfam" id="PF05291">
    <property type="entry name" value="Bystin"/>
    <property type="match status" value="1"/>
</dbReference>
<dbReference type="InterPro" id="IPR007955">
    <property type="entry name" value="Bystin"/>
</dbReference>
<dbReference type="GO" id="GO:0005737">
    <property type="term" value="C:cytoplasm"/>
    <property type="evidence" value="ECO:0007669"/>
    <property type="project" value="TreeGrafter"/>
</dbReference>
<evidence type="ECO:0000256" key="2">
    <source>
        <dbReference type="SAM" id="MobiDB-lite"/>
    </source>
</evidence>
<sequence>MAEHLTRFADDERTMPVVWHQTLLCFVRRCKSEVRAAGRDAFSRLCAARQHCQVTPKAQQELDHSAARGGGEWQAHAGDPAGLAFL</sequence>
<dbReference type="GO" id="GO:0030688">
    <property type="term" value="C:preribosome, small subunit precursor"/>
    <property type="evidence" value="ECO:0007669"/>
    <property type="project" value="TreeGrafter"/>
</dbReference>
<reference evidence="3 4" key="1">
    <citation type="journal article" date="2013" name="BMC Genomics">
        <title>Reconstruction of the lipid metabolism for the microalga Monoraphidium neglectum from its genome sequence reveals characteristics suitable for biofuel production.</title>
        <authorList>
            <person name="Bogen C."/>
            <person name="Al-Dilaimi A."/>
            <person name="Albersmeier A."/>
            <person name="Wichmann J."/>
            <person name="Grundmann M."/>
            <person name="Rupp O."/>
            <person name="Lauersen K.J."/>
            <person name="Blifernez-Klassen O."/>
            <person name="Kalinowski J."/>
            <person name="Goesmann A."/>
            <person name="Mussgnug J.H."/>
            <person name="Kruse O."/>
        </authorList>
    </citation>
    <scope>NUCLEOTIDE SEQUENCE [LARGE SCALE GENOMIC DNA]</scope>
    <source>
        <strain evidence="3 4">SAG 48.87</strain>
    </source>
</reference>
<feature type="region of interest" description="Disordered" evidence="2">
    <location>
        <begin position="63"/>
        <end position="86"/>
    </location>
</feature>
<organism evidence="3 4">
    <name type="scientific">Monoraphidium neglectum</name>
    <dbReference type="NCBI Taxonomy" id="145388"/>
    <lineage>
        <taxon>Eukaryota</taxon>
        <taxon>Viridiplantae</taxon>
        <taxon>Chlorophyta</taxon>
        <taxon>core chlorophytes</taxon>
        <taxon>Chlorophyceae</taxon>
        <taxon>CS clade</taxon>
        <taxon>Sphaeropleales</taxon>
        <taxon>Selenastraceae</taxon>
        <taxon>Monoraphidium</taxon>
    </lineage>
</organism>
<dbReference type="GO" id="GO:0030515">
    <property type="term" value="F:snoRNA binding"/>
    <property type="evidence" value="ECO:0007669"/>
    <property type="project" value="TreeGrafter"/>
</dbReference>
<dbReference type="OrthoDB" id="2192561at2759"/>
<dbReference type="KEGG" id="mng:MNEG_16513"/>
<protein>
    <submittedName>
        <fullName evidence="3">Uncharacterized protein</fullName>
    </submittedName>
</protein>
<dbReference type="GO" id="GO:0006364">
    <property type="term" value="P:rRNA processing"/>
    <property type="evidence" value="ECO:0007669"/>
    <property type="project" value="TreeGrafter"/>
</dbReference>
<evidence type="ECO:0000313" key="3">
    <source>
        <dbReference type="EMBL" id="KIY91451.1"/>
    </source>
</evidence>
<dbReference type="GeneID" id="25734280"/>
<dbReference type="AlphaFoldDB" id="A0A0D2LN26"/>